<evidence type="ECO:0000256" key="3">
    <source>
        <dbReference type="ARBA" id="ARBA00023163"/>
    </source>
</evidence>
<dbReference type="PANTHER" id="PTHR30146:SF2">
    <property type="entry name" value="HTH-TYPE TRANSCRIPTIONAL REGULATOR GNTR"/>
    <property type="match status" value="1"/>
</dbReference>
<evidence type="ECO:0000313" key="6">
    <source>
        <dbReference type="Proteomes" id="UP001279642"/>
    </source>
</evidence>
<reference evidence="5 6" key="1">
    <citation type="journal article" date="2016" name="Antonie Van Leeuwenhoek">
        <title>Dongia soli sp. nov., isolated from soil from Dokdo, Korea.</title>
        <authorList>
            <person name="Kim D.U."/>
            <person name="Lee H."/>
            <person name="Kim H."/>
            <person name="Kim S.G."/>
            <person name="Ka J.O."/>
        </authorList>
    </citation>
    <scope>NUCLEOTIDE SEQUENCE [LARGE SCALE GENOMIC DNA]</scope>
    <source>
        <strain evidence="5 6">D78</strain>
    </source>
</reference>
<name>A0ABU5E989_9PROT</name>
<accession>A0ABU5E989</accession>
<dbReference type="SMART" id="SM00354">
    <property type="entry name" value="HTH_LACI"/>
    <property type="match status" value="1"/>
</dbReference>
<sequence length="326" mass="36184">MADIARLAGVSTITVSRAFKKPDLVTEELRTRIFTHAEKLGYVPNRVASALAGAPSMNVVVLIPSMTNMVFVEMLAGIHDVLHPRGYQMLIGVTRYSPLEEERLLQTYLEFLPDGLLLTGIDHLPSTWNRLEALRQPTVHMMETTDRPGCYCVGFSQFDGGYAMARHLLDQGYRRIAFVAAQLDPRTLARADGYRQALRDADLYDPRRELLVPEPSSISMGANLLDQLLAEAPDCDAIFFCNDDLAQGALFQCQRRKIEVPKQLAIAGFNDLPASGWTLPSLTTIATPRYQVGRQSANLLLTLLEGKQPTVPTYDLGFSLVTREST</sequence>
<dbReference type="InterPro" id="IPR046335">
    <property type="entry name" value="LacI/GalR-like_sensor"/>
</dbReference>
<comment type="caution">
    <text evidence="5">The sequence shown here is derived from an EMBL/GenBank/DDBJ whole genome shotgun (WGS) entry which is preliminary data.</text>
</comment>
<dbReference type="PANTHER" id="PTHR30146">
    <property type="entry name" value="LACI-RELATED TRANSCRIPTIONAL REPRESSOR"/>
    <property type="match status" value="1"/>
</dbReference>
<dbReference type="InterPro" id="IPR010982">
    <property type="entry name" value="Lambda_DNA-bd_dom_sf"/>
</dbReference>
<evidence type="ECO:0000313" key="5">
    <source>
        <dbReference type="EMBL" id="MDY0882794.1"/>
    </source>
</evidence>
<keyword evidence="1" id="KW-0805">Transcription regulation</keyword>
<dbReference type="InterPro" id="IPR000843">
    <property type="entry name" value="HTH_LacI"/>
</dbReference>
<keyword evidence="2 5" id="KW-0238">DNA-binding</keyword>
<dbReference type="Proteomes" id="UP001279642">
    <property type="component" value="Unassembled WGS sequence"/>
</dbReference>
<keyword evidence="6" id="KW-1185">Reference proteome</keyword>
<gene>
    <name evidence="5" type="ORF">SMD27_08060</name>
</gene>
<dbReference type="Gene3D" id="3.40.50.2300">
    <property type="match status" value="2"/>
</dbReference>
<dbReference type="SUPFAM" id="SSF53822">
    <property type="entry name" value="Periplasmic binding protein-like I"/>
    <property type="match status" value="1"/>
</dbReference>
<dbReference type="RefSeq" id="WP_320507855.1">
    <property type="nucleotide sequence ID" value="NZ_JAXCLW010000002.1"/>
</dbReference>
<dbReference type="Pfam" id="PF00356">
    <property type="entry name" value="LacI"/>
    <property type="match status" value="1"/>
</dbReference>
<evidence type="ECO:0000259" key="4">
    <source>
        <dbReference type="PROSITE" id="PS50932"/>
    </source>
</evidence>
<dbReference type="Gene3D" id="1.10.260.40">
    <property type="entry name" value="lambda repressor-like DNA-binding domains"/>
    <property type="match status" value="1"/>
</dbReference>
<keyword evidence="3" id="KW-0804">Transcription</keyword>
<evidence type="ECO:0000256" key="1">
    <source>
        <dbReference type="ARBA" id="ARBA00023015"/>
    </source>
</evidence>
<dbReference type="GO" id="GO:0003677">
    <property type="term" value="F:DNA binding"/>
    <property type="evidence" value="ECO:0007669"/>
    <property type="project" value="UniProtKB-KW"/>
</dbReference>
<protein>
    <submittedName>
        <fullName evidence="5">LacI family DNA-binding transcriptional regulator</fullName>
    </submittedName>
</protein>
<dbReference type="PROSITE" id="PS50932">
    <property type="entry name" value="HTH_LACI_2"/>
    <property type="match status" value="1"/>
</dbReference>
<dbReference type="SUPFAM" id="SSF47413">
    <property type="entry name" value="lambda repressor-like DNA-binding domains"/>
    <property type="match status" value="1"/>
</dbReference>
<dbReference type="CDD" id="cd01575">
    <property type="entry name" value="PBP1_GntR"/>
    <property type="match status" value="1"/>
</dbReference>
<feature type="domain" description="HTH lacI-type" evidence="4">
    <location>
        <begin position="1"/>
        <end position="53"/>
    </location>
</feature>
<organism evidence="5 6">
    <name type="scientific">Dongia soli</name>
    <dbReference type="NCBI Taxonomy" id="600628"/>
    <lineage>
        <taxon>Bacteria</taxon>
        <taxon>Pseudomonadati</taxon>
        <taxon>Pseudomonadota</taxon>
        <taxon>Alphaproteobacteria</taxon>
        <taxon>Rhodospirillales</taxon>
        <taxon>Dongiaceae</taxon>
        <taxon>Dongia</taxon>
    </lineage>
</organism>
<evidence type="ECO:0000256" key="2">
    <source>
        <dbReference type="ARBA" id="ARBA00023125"/>
    </source>
</evidence>
<dbReference type="EMBL" id="JAXCLW010000002">
    <property type="protein sequence ID" value="MDY0882794.1"/>
    <property type="molecule type" value="Genomic_DNA"/>
</dbReference>
<proteinExistence type="predicted"/>
<dbReference type="Pfam" id="PF13377">
    <property type="entry name" value="Peripla_BP_3"/>
    <property type="match status" value="1"/>
</dbReference>
<dbReference type="CDD" id="cd01392">
    <property type="entry name" value="HTH_LacI"/>
    <property type="match status" value="1"/>
</dbReference>
<dbReference type="InterPro" id="IPR028082">
    <property type="entry name" value="Peripla_BP_I"/>
</dbReference>